<keyword evidence="3" id="KW-0347">Helicase</keyword>
<dbReference type="OrthoDB" id="64767at2759"/>
<keyword evidence="7" id="KW-1185">Reference proteome</keyword>
<keyword evidence="2" id="KW-0378">Hydrolase</keyword>
<dbReference type="Proteomes" id="UP001152561">
    <property type="component" value="Unassembled WGS sequence"/>
</dbReference>
<dbReference type="PANTHER" id="PTHR12131">
    <property type="entry name" value="ATP-DEPENDENT RNA AND DNA HELICASE"/>
    <property type="match status" value="1"/>
</dbReference>
<dbReference type="GO" id="GO:0004386">
    <property type="term" value="F:helicase activity"/>
    <property type="evidence" value="ECO:0007669"/>
    <property type="project" value="UniProtKB-KW"/>
</dbReference>
<evidence type="ECO:0000259" key="5">
    <source>
        <dbReference type="SMART" id="SM01142"/>
    </source>
</evidence>
<name>A0A9Q1MY26_9SOLA</name>
<dbReference type="SMART" id="SM01142">
    <property type="entry name" value="DSHCT"/>
    <property type="match status" value="1"/>
</dbReference>
<dbReference type="GO" id="GO:0016787">
    <property type="term" value="F:hydrolase activity"/>
    <property type="evidence" value="ECO:0007669"/>
    <property type="project" value="UniProtKB-KW"/>
</dbReference>
<evidence type="ECO:0000313" key="7">
    <source>
        <dbReference type="Proteomes" id="UP001152561"/>
    </source>
</evidence>
<dbReference type="InterPro" id="IPR012961">
    <property type="entry name" value="Ski2/MTR4_C"/>
</dbReference>
<evidence type="ECO:0000313" key="6">
    <source>
        <dbReference type="EMBL" id="KAJ8568389.1"/>
    </source>
</evidence>
<dbReference type="GO" id="GO:0005634">
    <property type="term" value="C:nucleus"/>
    <property type="evidence" value="ECO:0007669"/>
    <property type="project" value="TreeGrafter"/>
</dbReference>
<dbReference type="EMBL" id="JAJAGQ010000003">
    <property type="protein sequence ID" value="KAJ8568389.1"/>
    <property type="molecule type" value="Genomic_DNA"/>
</dbReference>
<keyword evidence="1" id="KW-0547">Nucleotide-binding</keyword>
<comment type="caution">
    <text evidence="6">The sequence shown here is derived from an EMBL/GenBank/DDBJ whole genome shotgun (WGS) entry which is preliminary data.</text>
</comment>
<organism evidence="6 7">
    <name type="scientific">Anisodus acutangulus</name>
    <dbReference type="NCBI Taxonomy" id="402998"/>
    <lineage>
        <taxon>Eukaryota</taxon>
        <taxon>Viridiplantae</taxon>
        <taxon>Streptophyta</taxon>
        <taxon>Embryophyta</taxon>
        <taxon>Tracheophyta</taxon>
        <taxon>Spermatophyta</taxon>
        <taxon>Magnoliopsida</taxon>
        <taxon>eudicotyledons</taxon>
        <taxon>Gunneridae</taxon>
        <taxon>Pentapetalae</taxon>
        <taxon>asterids</taxon>
        <taxon>lamiids</taxon>
        <taxon>Solanales</taxon>
        <taxon>Solanaceae</taxon>
        <taxon>Solanoideae</taxon>
        <taxon>Hyoscyameae</taxon>
        <taxon>Anisodus</taxon>
    </lineage>
</organism>
<evidence type="ECO:0000256" key="3">
    <source>
        <dbReference type="ARBA" id="ARBA00022806"/>
    </source>
</evidence>
<dbReference type="InterPro" id="IPR050699">
    <property type="entry name" value="RNA-DNA_Helicase"/>
</dbReference>
<keyword evidence="4" id="KW-0067">ATP-binding</keyword>
<dbReference type="Pfam" id="PF08148">
    <property type="entry name" value="DSHCT"/>
    <property type="match status" value="1"/>
</dbReference>
<gene>
    <name evidence="6" type="ORF">K7X08_027922</name>
</gene>
<evidence type="ECO:0000256" key="1">
    <source>
        <dbReference type="ARBA" id="ARBA00022741"/>
    </source>
</evidence>
<dbReference type="Gene3D" id="1.10.3380.30">
    <property type="match status" value="1"/>
</dbReference>
<dbReference type="GO" id="GO:0005524">
    <property type="term" value="F:ATP binding"/>
    <property type="evidence" value="ECO:0007669"/>
    <property type="project" value="UniProtKB-KW"/>
</dbReference>
<protein>
    <recommendedName>
        <fullName evidence="5">ATP-dependent RNA helicase Ski2/MTR4 C-terminal domain-containing protein</fullName>
    </recommendedName>
</protein>
<dbReference type="PANTHER" id="PTHR12131:SF7">
    <property type="entry name" value="EXOSOME RNA HELICASE MTR4"/>
    <property type="match status" value="1"/>
</dbReference>
<reference evidence="7" key="1">
    <citation type="journal article" date="2023" name="Proc. Natl. Acad. Sci. U.S.A.">
        <title>Genomic and structural basis for evolution of tropane alkaloid biosynthesis.</title>
        <authorList>
            <person name="Wanga Y.-J."/>
            <person name="Taina T."/>
            <person name="Yua J.-Y."/>
            <person name="Lia J."/>
            <person name="Xua B."/>
            <person name="Chenc J."/>
            <person name="D'Auriad J.C."/>
            <person name="Huanga J.-P."/>
            <person name="Huanga S.-X."/>
        </authorList>
    </citation>
    <scope>NUCLEOTIDE SEQUENCE [LARGE SCALE GENOMIC DNA]</scope>
    <source>
        <strain evidence="7">cv. KIB-2019</strain>
    </source>
</reference>
<dbReference type="AlphaFoldDB" id="A0A9Q1MY26"/>
<feature type="domain" description="ATP-dependent RNA helicase Ski2/MTR4 C-terminal" evidence="5">
    <location>
        <begin position="39"/>
        <end position="184"/>
    </location>
</feature>
<evidence type="ECO:0000256" key="4">
    <source>
        <dbReference type="ARBA" id="ARBA00022840"/>
    </source>
</evidence>
<accession>A0A9Q1MY26</accession>
<dbReference type="GO" id="GO:0000460">
    <property type="term" value="P:maturation of 5.8S rRNA"/>
    <property type="evidence" value="ECO:0007669"/>
    <property type="project" value="TreeGrafter"/>
</dbReference>
<proteinExistence type="predicted"/>
<sequence>MLLSNSSSADMSIEDPEVVEMVNQIEELEKKLFSHPLHKSQNKHQLKCFQRKAEVNYEIQQLKSKMCDSQLQKFPDELRNRSQLQDSARRIAEIQHECKMEKKVDEYVDASVRPFLMDVIYCWSMGASFAEVIQMTDIFEGSITRLARRLDEFLNQLKAVAHAVGEADLENKFEVDQCCISGSTHYCFTPSNLHMFHLSYHARMYRQS</sequence>
<evidence type="ECO:0000256" key="2">
    <source>
        <dbReference type="ARBA" id="ARBA00022801"/>
    </source>
</evidence>